<evidence type="ECO:0000313" key="1">
    <source>
        <dbReference type="EMBL" id="GAA1430168.1"/>
    </source>
</evidence>
<sequence>MLTSGWNTVTYDSCQGHAYADLPGDEPRFLSVGILPRDRAEYARTAVRLCRAASRAESSLPGAYSLVLGRSELTCRTTGRIYPTLDLHLVPAAGTTSAEYFENLAQAVHVLTVALAEAASVPPSSPCACGGEQ</sequence>
<comment type="caution">
    <text evidence="1">The sequence shown here is derived from an EMBL/GenBank/DDBJ whole genome shotgun (WGS) entry which is preliminary data.</text>
</comment>
<dbReference type="Proteomes" id="UP001500973">
    <property type="component" value="Unassembled WGS sequence"/>
</dbReference>
<evidence type="ECO:0000313" key="2">
    <source>
        <dbReference type="Proteomes" id="UP001500973"/>
    </source>
</evidence>
<gene>
    <name evidence="1" type="ORF">GCM10009601_47000</name>
</gene>
<organism evidence="1 2">
    <name type="scientific">Streptomyces thermospinosisporus</name>
    <dbReference type="NCBI Taxonomy" id="161482"/>
    <lineage>
        <taxon>Bacteria</taxon>
        <taxon>Bacillati</taxon>
        <taxon>Actinomycetota</taxon>
        <taxon>Actinomycetes</taxon>
        <taxon>Kitasatosporales</taxon>
        <taxon>Streptomycetaceae</taxon>
        <taxon>Streptomyces</taxon>
    </lineage>
</organism>
<protein>
    <submittedName>
        <fullName evidence="1">Uncharacterized protein</fullName>
    </submittedName>
</protein>
<reference evidence="1 2" key="1">
    <citation type="journal article" date="2019" name="Int. J. Syst. Evol. Microbiol.">
        <title>The Global Catalogue of Microorganisms (GCM) 10K type strain sequencing project: providing services to taxonomists for standard genome sequencing and annotation.</title>
        <authorList>
            <consortium name="The Broad Institute Genomics Platform"/>
            <consortium name="The Broad Institute Genome Sequencing Center for Infectious Disease"/>
            <person name="Wu L."/>
            <person name="Ma J."/>
        </authorList>
    </citation>
    <scope>NUCLEOTIDE SEQUENCE [LARGE SCALE GENOMIC DNA]</scope>
    <source>
        <strain evidence="1 2">JCM 11756</strain>
    </source>
</reference>
<dbReference type="EMBL" id="BAAAIZ010000075">
    <property type="protein sequence ID" value="GAA1430168.1"/>
    <property type="molecule type" value="Genomic_DNA"/>
</dbReference>
<name>A0ABN1Z3J0_9ACTN</name>
<accession>A0ABN1Z3J0</accession>
<keyword evidence="2" id="KW-1185">Reference proteome</keyword>
<proteinExistence type="predicted"/>